<reference evidence="2" key="2">
    <citation type="submission" date="2016-02" db="EMBL/GenBank/DDBJ databases">
        <title>Draft genome sequence of five rapidly growing Mycobacterium species.</title>
        <authorList>
            <person name="Katahira K."/>
            <person name="Gotou Y."/>
            <person name="Iida K."/>
            <person name="Ogura Y."/>
            <person name="Hayashi T."/>
        </authorList>
    </citation>
    <scope>NUCLEOTIDE SEQUENCE [LARGE SCALE GENOMIC DNA]</scope>
    <source>
        <strain evidence="2">JCM15654</strain>
    </source>
</reference>
<name>A0A100VU07_9MYCO</name>
<dbReference type="Gene3D" id="3.40.710.10">
    <property type="entry name" value="DD-peptidase/beta-lactamase superfamily"/>
    <property type="match status" value="1"/>
</dbReference>
<proteinExistence type="predicted"/>
<accession>A0A100VU07</accession>
<protein>
    <submittedName>
        <fullName evidence="1">Uncharacterized protein</fullName>
    </submittedName>
</protein>
<gene>
    <name evidence="1" type="ORF">RMCB_0114</name>
</gene>
<reference evidence="2" key="1">
    <citation type="journal article" date="2016" name="Genome Announc.">
        <title>Draft Genome Sequences of Five Rapidly Growing Mycobacterium Species, M. thermoresistibile, M. fortuitum subsp. acetamidolyticum, M. canariasense, M. brisbanense, and M. novocastrense.</title>
        <authorList>
            <person name="Katahira K."/>
            <person name="Ogura Y."/>
            <person name="Gotoh Y."/>
            <person name="Hayashi T."/>
        </authorList>
    </citation>
    <scope>NUCLEOTIDE SEQUENCE [LARGE SCALE GENOMIC DNA]</scope>
    <source>
        <strain evidence="2">JCM15654</strain>
    </source>
</reference>
<dbReference type="InterPro" id="IPR012338">
    <property type="entry name" value="Beta-lactam/transpept-like"/>
</dbReference>
<dbReference type="EMBL" id="BCSX01000002">
    <property type="protein sequence ID" value="GAS86018.1"/>
    <property type="molecule type" value="Genomic_DNA"/>
</dbReference>
<sequence length="269" mass="27005">MAAVVVCCVVVAGCASPPSPDPKPAGAPPNPAAAPVDTLGESFAALAATIPAAVGVAVASAGGTRLFGNWSAGPAWSTIKVPLSIAALRSAPERAGALVNKAIMQSDNAAAEQLWSILGDPVAASHAVEAVLRDGKDMGTVVQSQRVRDGYSAFGQTDWAMQAQAAFAARLPCLAGAGPVLDDMHKLASDQQWGLAGVDGVAAKGGWGPGVDGAYLVRQLATVTGPAGTFGVALAAQSDGGTYDAAVAAINQLGDWVEQHRNEFPAMHC</sequence>
<evidence type="ECO:0000313" key="2">
    <source>
        <dbReference type="Proteomes" id="UP000069620"/>
    </source>
</evidence>
<dbReference type="STRING" id="146020.RMCB_0114"/>
<dbReference type="AlphaFoldDB" id="A0A100VU07"/>
<comment type="caution">
    <text evidence="1">The sequence shown here is derived from an EMBL/GenBank/DDBJ whole genome shotgun (WGS) entry which is preliminary data.</text>
</comment>
<dbReference type="Proteomes" id="UP000069620">
    <property type="component" value="Unassembled WGS sequence"/>
</dbReference>
<organism evidence="1 2">
    <name type="scientific">Mycolicibacterium brisbanense</name>
    <dbReference type="NCBI Taxonomy" id="146020"/>
    <lineage>
        <taxon>Bacteria</taxon>
        <taxon>Bacillati</taxon>
        <taxon>Actinomycetota</taxon>
        <taxon>Actinomycetes</taxon>
        <taxon>Mycobacteriales</taxon>
        <taxon>Mycobacteriaceae</taxon>
        <taxon>Mycolicibacterium</taxon>
    </lineage>
</organism>
<evidence type="ECO:0000313" key="1">
    <source>
        <dbReference type="EMBL" id="GAS86018.1"/>
    </source>
</evidence>
<keyword evidence="2" id="KW-1185">Reference proteome</keyword>
<dbReference type="SUPFAM" id="SSF56601">
    <property type="entry name" value="beta-lactamase/transpeptidase-like"/>
    <property type="match status" value="1"/>
</dbReference>